<dbReference type="RefSeq" id="WP_017001224.1">
    <property type="nucleotide sequence ID" value="NZ_CP075503.1"/>
</dbReference>
<dbReference type="InterPro" id="IPR023105">
    <property type="entry name" value="YkvR-like_sf"/>
</dbReference>
<dbReference type="Gene3D" id="2.40.30.80">
    <property type="entry name" value="YkvR-like"/>
    <property type="match status" value="1"/>
</dbReference>
<proteinExistence type="predicted"/>
<accession>A0AAX3W366</accession>
<dbReference type="EMBL" id="CP118848">
    <property type="protein sequence ID" value="WHI59786.1"/>
    <property type="molecule type" value="Genomic_DNA"/>
</dbReference>
<dbReference type="AlphaFoldDB" id="A0AAX3W366"/>
<dbReference type="Pfam" id="PF11514">
    <property type="entry name" value="DUF3219"/>
    <property type="match status" value="1"/>
</dbReference>
<sequence length="98" mass="11433">MVKEIYIDDTLIPVTHFDDSKDNGAYTVSIEFDVTSEEYHDIAVLLYKEVFDIRIPEKDISFRGKIYNYSTSLTNLYKEGEVAQYRLVLTEVPEEVKD</sequence>
<evidence type="ECO:0000313" key="1">
    <source>
        <dbReference type="EMBL" id="WHI59786.1"/>
    </source>
</evidence>
<gene>
    <name evidence="1" type="ORF">PYH69_13890</name>
</gene>
<protein>
    <submittedName>
        <fullName evidence="1">DUF3219 family protein</fullName>
    </submittedName>
</protein>
<evidence type="ECO:0000313" key="2">
    <source>
        <dbReference type="Proteomes" id="UP001223261"/>
    </source>
</evidence>
<name>A0AAX3W366_MAMLE</name>
<dbReference type="SUPFAM" id="SSF159173">
    <property type="entry name" value="YkvR-like"/>
    <property type="match status" value="1"/>
</dbReference>
<dbReference type="InterPro" id="IPR021596">
    <property type="entry name" value="DUF3219"/>
</dbReference>
<reference evidence="1" key="1">
    <citation type="journal article" date="2023" name="Antibiotics">
        <title>Prevalence and Molecular Characterization of Methicillin-Resistant Staphylococci (MRS) and Mammaliicocci (MRM) in Dromedary Camels from Algeria: First Detection of SCCmec-mecC Hybrid in Methicillin-Resistant Mammaliicoccus lentus.</title>
        <authorList>
            <person name="Belhout C."/>
            <person name="Boyen F."/>
            <person name="Vereecke N."/>
            <person name="Theuns S."/>
            <person name="Taibi N."/>
            <person name="Stegger M."/>
            <person name="de la Fe-Rodriguez P.Y."/>
            <person name="Bouayad L."/>
            <person name="Elgroud R."/>
            <person name="Butaye P."/>
        </authorList>
    </citation>
    <scope>NUCLEOTIDE SEQUENCE</scope>
    <source>
        <strain evidence="1">7048</strain>
    </source>
</reference>
<organism evidence="1 2">
    <name type="scientific">Mammaliicoccus lentus</name>
    <name type="common">Staphylococcus lentus</name>
    <dbReference type="NCBI Taxonomy" id="42858"/>
    <lineage>
        <taxon>Bacteria</taxon>
        <taxon>Bacillati</taxon>
        <taxon>Bacillota</taxon>
        <taxon>Bacilli</taxon>
        <taxon>Bacillales</taxon>
        <taxon>Staphylococcaceae</taxon>
        <taxon>Mammaliicoccus</taxon>
    </lineage>
</organism>
<dbReference type="Proteomes" id="UP001223261">
    <property type="component" value="Chromosome"/>
</dbReference>